<keyword evidence="4" id="KW-0233">DNA recombination</keyword>
<evidence type="ECO:0000256" key="2">
    <source>
        <dbReference type="ARBA" id="ARBA00022908"/>
    </source>
</evidence>
<evidence type="ECO:0000256" key="3">
    <source>
        <dbReference type="ARBA" id="ARBA00023125"/>
    </source>
</evidence>
<evidence type="ECO:0000259" key="5">
    <source>
        <dbReference type="PROSITE" id="PS51898"/>
    </source>
</evidence>
<dbReference type="InterPro" id="IPR011010">
    <property type="entry name" value="DNA_brk_join_enz"/>
</dbReference>
<dbReference type="GO" id="GO:0003677">
    <property type="term" value="F:DNA binding"/>
    <property type="evidence" value="ECO:0007669"/>
    <property type="project" value="UniProtKB-KW"/>
</dbReference>
<dbReference type="RefSeq" id="WP_019863417.1">
    <property type="nucleotide sequence ID" value="NZ_LZTH01000031.1"/>
</dbReference>
<dbReference type="GO" id="GO:0015074">
    <property type="term" value="P:DNA integration"/>
    <property type="evidence" value="ECO:0007669"/>
    <property type="project" value="UniProtKB-KW"/>
</dbReference>
<protein>
    <submittedName>
        <fullName evidence="6">Probable integrase</fullName>
    </submittedName>
</protein>
<dbReference type="InterPro" id="IPR002104">
    <property type="entry name" value="Integrase_catalytic"/>
</dbReference>
<dbReference type="Pfam" id="PF00589">
    <property type="entry name" value="Phage_integrase"/>
    <property type="match status" value="1"/>
</dbReference>
<dbReference type="PROSITE" id="PS51898">
    <property type="entry name" value="TYR_RECOMBINASE"/>
    <property type="match status" value="1"/>
</dbReference>
<dbReference type="SUPFAM" id="SSF56349">
    <property type="entry name" value="DNA breaking-rejoining enzymes"/>
    <property type="match status" value="1"/>
</dbReference>
<evidence type="ECO:0000313" key="6">
    <source>
        <dbReference type="EMBL" id="BAN09758.1"/>
    </source>
</evidence>
<dbReference type="Gene3D" id="1.10.443.10">
    <property type="entry name" value="Intergrase catalytic core"/>
    <property type="match status" value="1"/>
</dbReference>
<dbReference type="AlphaFoldDB" id="M5ALQ7"/>
<dbReference type="InterPro" id="IPR050090">
    <property type="entry name" value="Tyrosine_recombinase_XerCD"/>
</dbReference>
<dbReference type="InterPro" id="IPR013762">
    <property type="entry name" value="Integrase-like_cat_sf"/>
</dbReference>
<dbReference type="EMBL" id="AP012557">
    <property type="protein sequence ID" value="BAN09788.1"/>
    <property type="molecule type" value="Genomic_DNA"/>
</dbReference>
<evidence type="ECO:0000256" key="4">
    <source>
        <dbReference type="ARBA" id="ARBA00023172"/>
    </source>
</evidence>
<proteinExistence type="inferred from homology"/>
<accession>M5ALQ7</accession>
<reference evidence="6" key="1">
    <citation type="submission" date="2012-10" db="EMBL/GenBank/DDBJ databases">
        <authorList>
            <person name="Maita H."/>
            <person name="Sato S."/>
        </authorList>
    </citation>
    <scope>NUCLEOTIDE SEQUENCE</scope>
    <source>
        <strain evidence="6">NZP2037</strain>
    </source>
</reference>
<reference evidence="6" key="2">
    <citation type="journal article" date="2013" name="Microbes Environ.">
        <title>Commonalities and Differences among Symbiosis Islands of Three Mesorhizobium loti Strains.</title>
        <authorList>
            <person name="Kasai-Maita H."/>
            <person name="Hirakawa H."/>
            <person name="Nakamura Y."/>
            <person name="Kaneko T."/>
            <person name="Miki K."/>
            <person name="Maruya J."/>
            <person name="Okazaki S."/>
            <person name="Tabata S."/>
            <person name="Saeki K."/>
            <person name="Sato S."/>
        </authorList>
    </citation>
    <scope>NUCLEOTIDE SEQUENCE</scope>
    <source>
        <strain evidence="6">NZP2037</strain>
    </source>
</reference>
<comment type="similarity">
    <text evidence="1">Belongs to the 'phage' integrase family.</text>
</comment>
<dbReference type="PANTHER" id="PTHR30349">
    <property type="entry name" value="PHAGE INTEGRASE-RELATED"/>
    <property type="match status" value="1"/>
</dbReference>
<feature type="domain" description="Tyr recombinase" evidence="5">
    <location>
        <begin position="100"/>
        <end position="298"/>
    </location>
</feature>
<sequence length="308" mass="33856">MSALRQTLADYLAMRRALGYTLVRSEKLLAQFLTYLEAQGEDHLTTKTALAWAMLPAGADRSWMSARLSVVRRFATHLRGIEPATEVPPCDLLPGRSCRATPYLYSQEDVIALMTATAALRTPHREATYRTLIGLLSVTGMRVGEAIGLDRDDFDAVGGGLTIRHGKSGKSRELALHPSTVAALGDYLRRSDRPRRPPNTPALFVSPAGTRLLYVNVQNTFQKLVCRVGIAPRSAACRPRLHDLRHAFAVRTLLDAYRDGGDPGRRLALLSIYLGHVDPGKTYWYLSAAPELLQLAGDRLERRIGGGA</sequence>
<keyword evidence="2" id="KW-0229">DNA integration</keyword>
<evidence type="ECO:0000256" key="1">
    <source>
        <dbReference type="ARBA" id="ARBA00008857"/>
    </source>
</evidence>
<dbReference type="GO" id="GO:0006310">
    <property type="term" value="P:DNA recombination"/>
    <property type="evidence" value="ECO:0007669"/>
    <property type="project" value="UniProtKB-KW"/>
</dbReference>
<dbReference type="EMBL" id="AP012557">
    <property type="protein sequence ID" value="BAN09758.1"/>
    <property type="molecule type" value="Genomic_DNA"/>
</dbReference>
<name>M5ALQ7_RHILI</name>
<dbReference type="OrthoDB" id="5464621at2"/>
<keyword evidence="3" id="KW-0238">DNA-binding</keyword>
<organism evidence="6">
    <name type="scientific">Rhizobium loti</name>
    <name type="common">Mesorhizobium loti</name>
    <dbReference type="NCBI Taxonomy" id="381"/>
    <lineage>
        <taxon>Bacteria</taxon>
        <taxon>Pseudomonadati</taxon>
        <taxon>Pseudomonadota</taxon>
        <taxon>Alphaproteobacteria</taxon>
        <taxon>Hyphomicrobiales</taxon>
        <taxon>Phyllobacteriaceae</taxon>
        <taxon>Mesorhizobium</taxon>
    </lineage>
</organism>
<dbReference type="PANTHER" id="PTHR30349:SF41">
    <property type="entry name" value="INTEGRASE_RECOMBINASE PROTEIN MJ0367-RELATED"/>
    <property type="match status" value="1"/>
</dbReference>